<evidence type="ECO:0008006" key="3">
    <source>
        <dbReference type="Google" id="ProtNLM"/>
    </source>
</evidence>
<organism evidence="2">
    <name type="scientific">Tanacetum cinerariifolium</name>
    <name type="common">Dalmatian daisy</name>
    <name type="synonym">Chrysanthemum cinerariifolium</name>
    <dbReference type="NCBI Taxonomy" id="118510"/>
    <lineage>
        <taxon>Eukaryota</taxon>
        <taxon>Viridiplantae</taxon>
        <taxon>Streptophyta</taxon>
        <taxon>Embryophyta</taxon>
        <taxon>Tracheophyta</taxon>
        <taxon>Spermatophyta</taxon>
        <taxon>Magnoliopsida</taxon>
        <taxon>eudicotyledons</taxon>
        <taxon>Gunneridae</taxon>
        <taxon>Pentapetalae</taxon>
        <taxon>asterids</taxon>
        <taxon>campanulids</taxon>
        <taxon>Asterales</taxon>
        <taxon>Asteraceae</taxon>
        <taxon>Asteroideae</taxon>
        <taxon>Anthemideae</taxon>
        <taxon>Anthemidinae</taxon>
        <taxon>Tanacetum</taxon>
    </lineage>
</organism>
<dbReference type="AlphaFoldDB" id="A0A699LER7"/>
<evidence type="ECO:0000313" key="2">
    <source>
        <dbReference type="EMBL" id="GFB31026.1"/>
    </source>
</evidence>
<sequence>ESEPRQEETDVVSVTNDVLPPSDDDSDEEVDVVGNLRIDNFIQNSEHEYSENEDSDFVNPLLPLPPPEPPDKNLILRKKFYL</sequence>
<dbReference type="EMBL" id="BKCJ010598922">
    <property type="protein sequence ID" value="GFB31026.1"/>
    <property type="molecule type" value="Genomic_DNA"/>
</dbReference>
<comment type="caution">
    <text evidence="2">The sequence shown here is derived from an EMBL/GenBank/DDBJ whole genome shotgun (WGS) entry which is preliminary data.</text>
</comment>
<feature type="region of interest" description="Disordered" evidence="1">
    <location>
        <begin position="1"/>
        <end position="29"/>
    </location>
</feature>
<reference evidence="2" key="1">
    <citation type="journal article" date="2019" name="Sci. Rep.">
        <title>Draft genome of Tanacetum cinerariifolium, the natural source of mosquito coil.</title>
        <authorList>
            <person name="Yamashiro T."/>
            <person name="Shiraishi A."/>
            <person name="Satake H."/>
            <person name="Nakayama K."/>
        </authorList>
    </citation>
    <scope>NUCLEOTIDE SEQUENCE</scope>
</reference>
<gene>
    <name evidence="2" type="ORF">Tci_702997</name>
</gene>
<protein>
    <recommendedName>
        <fullName evidence="3">Reverse transcriptase domain-containing protein</fullName>
    </recommendedName>
</protein>
<proteinExistence type="predicted"/>
<feature type="non-terminal residue" evidence="2">
    <location>
        <position position="1"/>
    </location>
</feature>
<accession>A0A699LER7</accession>
<evidence type="ECO:0000256" key="1">
    <source>
        <dbReference type="SAM" id="MobiDB-lite"/>
    </source>
</evidence>
<name>A0A699LER7_TANCI</name>